<sequence>MPAFTLNTNLAELPWAKTSQLSQQLNLNDQWKLLLDGSSAIYSFKPEQVDAIGRQPNPSEAVLRELGNRGISVMQFMSHLHRLARVYGPAMDRPQLALGRKFAPVRITESVSVTAPASGLELEVKFKADGFPCPRFQWLHGDKELPDETSNFLRLSRCSCCIGAEPYQCRIRNEIEEDQEWSKNYRQDSKQYSSEKITAPLDLSTYQNTNSCDRCKQSEIERVYGNLSLSMANGDRSSERNRDDGENAEDLVATDKVALIISNSEYEYLPRLLTPPCDAETLAQVLLELGFKTVTLADLTLVEMTRIIKEYRRLLGAGVYAVFYFVGHGFEANGQCYLLPVDSPGTGYRPSDCLSVDCVLSIMQEHEPALNLILLDVCRKYLPSEMNGFSVEAKRYEPKVKRNTVFGYATSCGVGAYEVRGDTNGVFMKYLKNHLTLQRPVTDVISRVLRDLEDDPKASEAQYPELRFNLSKPRSLTDPLVYAGHTVSFEHHTIEWQHIHELPEPVRVSFEELNLRATVWFDYCGHFTNMVYVFCSIGDHRSADDDNDDPPVSTFALAHRAYVKFAPPLETVHTSICADDEEGESVRSLLKNLQKSNGPISCRIEVQNKETSAVVGETDVVLGHVLVTKIFRE</sequence>
<evidence type="ECO:0000259" key="1">
    <source>
        <dbReference type="PROSITE" id="PS50208"/>
    </source>
</evidence>
<organism evidence="2 3">
    <name type="scientific">Plectus sambesii</name>
    <dbReference type="NCBI Taxonomy" id="2011161"/>
    <lineage>
        <taxon>Eukaryota</taxon>
        <taxon>Metazoa</taxon>
        <taxon>Ecdysozoa</taxon>
        <taxon>Nematoda</taxon>
        <taxon>Chromadorea</taxon>
        <taxon>Plectida</taxon>
        <taxon>Plectina</taxon>
        <taxon>Plectoidea</taxon>
        <taxon>Plectidae</taxon>
        <taxon>Plectus</taxon>
    </lineage>
</organism>
<dbReference type="AlphaFoldDB" id="A0A914WPY1"/>
<protein>
    <submittedName>
        <fullName evidence="3">Caspase family p20 domain-containing protein</fullName>
    </submittedName>
</protein>
<dbReference type="PROSITE" id="PS50208">
    <property type="entry name" value="CASPASE_P20"/>
    <property type="match status" value="1"/>
</dbReference>
<dbReference type="Pfam" id="PF00656">
    <property type="entry name" value="Peptidase_C14"/>
    <property type="match status" value="1"/>
</dbReference>
<dbReference type="WBParaSite" id="PSAMB.scaffold497size49326.g6345.t1">
    <property type="protein sequence ID" value="PSAMB.scaffold497size49326.g6345.t1"/>
    <property type="gene ID" value="PSAMB.scaffold497size49326.g6345"/>
</dbReference>
<accession>A0A914WPY1</accession>
<dbReference type="PANTHER" id="PTHR22576:SF37">
    <property type="entry name" value="MUCOSA-ASSOCIATED LYMPHOID TISSUE LYMPHOMA TRANSLOCATION PROTEIN 1"/>
    <property type="match status" value="1"/>
</dbReference>
<dbReference type="Proteomes" id="UP000887566">
    <property type="component" value="Unplaced"/>
</dbReference>
<evidence type="ECO:0000313" key="3">
    <source>
        <dbReference type="WBParaSite" id="PSAMB.scaffold497size49326.g6345.t1"/>
    </source>
</evidence>
<dbReference type="SUPFAM" id="SSF52129">
    <property type="entry name" value="Caspase-like"/>
    <property type="match status" value="1"/>
</dbReference>
<dbReference type="InterPro" id="IPR011600">
    <property type="entry name" value="Pept_C14_caspase"/>
</dbReference>
<dbReference type="PANTHER" id="PTHR22576">
    <property type="entry name" value="MUCOSA ASSOCIATED LYMPHOID TISSUE LYMPHOMA TRANSLOCATION PROTEIN 1/PARACASPASE"/>
    <property type="match status" value="1"/>
</dbReference>
<dbReference type="InterPro" id="IPR029030">
    <property type="entry name" value="Caspase-like_dom_sf"/>
</dbReference>
<proteinExistence type="predicted"/>
<dbReference type="Gene3D" id="2.60.40.10">
    <property type="entry name" value="Immunoglobulins"/>
    <property type="match status" value="1"/>
</dbReference>
<keyword evidence="2" id="KW-1185">Reference proteome</keyword>
<dbReference type="InterPro" id="IPR013783">
    <property type="entry name" value="Ig-like_fold"/>
</dbReference>
<evidence type="ECO:0000313" key="2">
    <source>
        <dbReference type="Proteomes" id="UP000887566"/>
    </source>
</evidence>
<dbReference type="Gene3D" id="3.40.50.1460">
    <property type="match status" value="1"/>
</dbReference>
<dbReference type="InterPro" id="IPR033540">
    <property type="entry name" value="MALT1_IG-like_dom_sf"/>
</dbReference>
<name>A0A914WPY1_9BILA</name>
<dbReference type="InterPro" id="IPR001309">
    <property type="entry name" value="Pept_C14_p20"/>
</dbReference>
<dbReference type="InterPro" id="IPR011029">
    <property type="entry name" value="DEATH-like_dom_sf"/>
</dbReference>
<dbReference type="SUPFAM" id="SSF47986">
    <property type="entry name" value="DEATH domain"/>
    <property type="match status" value="1"/>
</dbReference>
<dbReference type="GO" id="GO:0004197">
    <property type="term" value="F:cysteine-type endopeptidase activity"/>
    <property type="evidence" value="ECO:0007669"/>
    <property type="project" value="InterPro"/>
</dbReference>
<dbReference type="Gene3D" id="2.60.40.3360">
    <property type="match status" value="1"/>
</dbReference>
<dbReference type="InterPro" id="IPR052039">
    <property type="entry name" value="Caspase-related_regulators"/>
</dbReference>
<dbReference type="GO" id="GO:0006508">
    <property type="term" value="P:proteolysis"/>
    <property type="evidence" value="ECO:0007669"/>
    <property type="project" value="InterPro"/>
</dbReference>
<feature type="domain" description="Caspase family p20" evidence="1">
    <location>
        <begin position="254"/>
        <end position="379"/>
    </location>
</feature>
<reference evidence="3" key="1">
    <citation type="submission" date="2022-11" db="UniProtKB">
        <authorList>
            <consortium name="WormBaseParasite"/>
        </authorList>
    </citation>
    <scope>IDENTIFICATION</scope>
</reference>